<dbReference type="GO" id="GO:0004709">
    <property type="term" value="F:MAP kinase kinase kinase activity"/>
    <property type="evidence" value="ECO:0007669"/>
    <property type="project" value="UniProtKB-EC"/>
</dbReference>
<dbReference type="PROSITE" id="PS50011">
    <property type="entry name" value="PROTEIN_KINASE_DOM"/>
    <property type="match status" value="1"/>
</dbReference>
<proteinExistence type="inferred from homology"/>
<dbReference type="Pfam" id="PF00069">
    <property type="entry name" value="Pkinase"/>
    <property type="match status" value="1"/>
</dbReference>
<dbReference type="AlphaFoldDB" id="A0A4T0X1F3"/>
<dbReference type="PROSITE" id="PS00108">
    <property type="entry name" value="PROTEIN_KINASE_ST"/>
    <property type="match status" value="1"/>
</dbReference>
<evidence type="ECO:0000259" key="12">
    <source>
        <dbReference type="PROSITE" id="PS50105"/>
    </source>
</evidence>
<dbReference type="EC" id="2.7.11.25" evidence="2"/>
<evidence type="ECO:0000259" key="11">
    <source>
        <dbReference type="PROSITE" id="PS50011"/>
    </source>
</evidence>
<name>A0A4T0X1F3_9ASCO</name>
<dbReference type="OrthoDB" id="266718at2759"/>
<evidence type="ECO:0000256" key="6">
    <source>
        <dbReference type="ARBA" id="ARBA00022777"/>
    </source>
</evidence>
<dbReference type="InterPro" id="IPR013761">
    <property type="entry name" value="SAM/pointed_sf"/>
</dbReference>
<feature type="binding site" evidence="10">
    <location>
        <position position="292"/>
    </location>
    <ligand>
        <name>ATP</name>
        <dbReference type="ChEBI" id="CHEBI:30616"/>
    </ligand>
</feature>
<dbReference type="CDD" id="cd06606">
    <property type="entry name" value="STKc_MAPKKK"/>
    <property type="match status" value="1"/>
</dbReference>
<dbReference type="InterPro" id="IPR000719">
    <property type="entry name" value="Prot_kinase_dom"/>
</dbReference>
<dbReference type="GO" id="GO:0030447">
    <property type="term" value="P:filamentous growth"/>
    <property type="evidence" value="ECO:0007669"/>
    <property type="project" value="UniProtKB-ARBA"/>
</dbReference>
<keyword evidence="4" id="KW-0808">Transferase</keyword>
<dbReference type="PROSITE" id="PS50105">
    <property type="entry name" value="SAM_DOMAIN"/>
    <property type="match status" value="1"/>
</dbReference>
<evidence type="ECO:0000256" key="5">
    <source>
        <dbReference type="ARBA" id="ARBA00022741"/>
    </source>
</evidence>
<dbReference type="InterPro" id="IPR008271">
    <property type="entry name" value="Ser/Thr_kinase_AS"/>
</dbReference>
<comment type="caution">
    <text evidence="13">The sequence shown here is derived from an EMBL/GenBank/DDBJ whole genome shotgun (WGS) entry which is preliminary data.</text>
</comment>
<evidence type="ECO:0000256" key="3">
    <source>
        <dbReference type="ARBA" id="ARBA00022527"/>
    </source>
</evidence>
<dbReference type="PROSITE" id="PS00107">
    <property type="entry name" value="PROTEIN_KINASE_ATP"/>
    <property type="match status" value="1"/>
</dbReference>
<dbReference type="Pfam" id="PF00536">
    <property type="entry name" value="SAM_1"/>
    <property type="match status" value="1"/>
</dbReference>
<keyword evidence="5 10" id="KW-0547">Nucleotide-binding</keyword>
<dbReference type="GO" id="GO:0005524">
    <property type="term" value="F:ATP binding"/>
    <property type="evidence" value="ECO:0007669"/>
    <property type="project" value="UniProtKB-UniRule"/>
</dbReference>
<reference evidence="13 14" key="1">
    <citation type="journal article" date="2019" name="Front. Genet.">
        <title>Whole-Genome Sequencing of the Opportunistic Yeast Pathogen Candida inconspicua Uncovers Its Hybrid Origin.</title>
        <authorList>
            <person name="Mixao V."/>
            <person name="Hansen A.P."/>
            <person name="Saus E."/>
            <person name="Boekhout T."/>
            <person name="Lass-Florl C."/>
            <person name="Gabaldon T."/>
        </authorList>
    </citation>
    <scope>NUCLEOTIDE SEQUENCE [LARGE SCALE GENOMIC DNA]</scope>
    <source>
        <strain evidence="13 14">CBS 180</strain>
    </source>
</reference>
<evidence type="ECO:0000256" key="1">
    <source>
        <dbReference type="ARBA" id="ARBA00006529"/>
    </source>
</evidence>
<dbReference type="SUPFAM" id="SSF56112">
    <property type="entry name" value="Protein kinase-like (PK-like)"/>
    <property type="match status" value="1"/>
</dbReference>
<dbReference type="STRING" id="52247.A0A4T0X1F3"/>
<evidence type="ECO:0000256" key="9">
    <source>
        <dbReference type="ARBA" id="ARBA00048329"/>
    </source>
</evidence>
<evidence type="ECO:0000256" key="7">
    <source>
        <dbReference type="ARBA" id="ARBA00022840"/>
    </source>
</evidence>
<keyword evidence="6" id="KW-0418">Kinase</keyword>
<organism evidence="13 14">
    <name type="scientific">Pichia inconspicua</name>
    <dbReference type="NCBI Taxonomy" id="52247"/>
    <lineage>
        <taxon>Eukaryota</taxon>
        <taxon>Fungi</taxon>
        <taxon>Dikarya</taxon>
        <taxon>Ascomycota</taxon>
        <taxon>Saccharomycotina</taxon>
        <taxon>Pichiomycetes</taxon>
        <taxon>Pichiales</taxon>
        <taxon>Pichiaceae</taxon>
        <taxon>Pichia</taxon>
    </lineage>
</organism>
<dbReference type="InterPro" id="IPR017441">
    <property type="entry name" value="Protein_kinase_ATP_BS"/>
</dbReference>
<dbReference type="PANTHER" id="PTHR11584:SF369">
    <property type="entry name" value="MITOGEN-ACTIVATED PROTEIN KINASE KINASE KINASE 19-RELATED"/>
    <property type="match status" value="1"/>
</dbReference>
<comment type="catalytic activity">
    <reaction evidence="8">
        <text>L-threonyl-[protein] + ATP = O-phospho-L-threonyl-[protein] + ADP + H(+)</text>
        <dbReference type="Rhea" id="RHEA:46608"/>
        <dbReference type="Rhea" id="RHEA-COMP:11060"/>
        <dbReference type="Rhea" id="RHEA-COMP:11605"/>
        <dbReference type="ChEBI" id="CHEBI:15378"/>
        <dbReference type="ChEBI" id="CHEBI:30013"/>
        <dbReference type="ChEBI" id="CHEBI:30616"/>
        <dbReference type="ChEBI" id="CHEBI:61977"/>
        <dbReference type="ChEBI" id="CHEBI:456216"/>
        <dbReference type="EC" id="2.7.11.25"/>
    </reaction>
</comment>
<evidence type="ECO:0000256" key="8">
    <source>
        <dbReference type="ARBA" id="ARBA00047559"/>
    </source>
</evidence>
<feature type="domain" description="SAM" evidence="12">
    <location>
        <begin position="8"/>
        <end position="66"/>
    </location>
</feature>
<accession>A0A4T0X1F3</accession>
<dbReference type="SUPFAM" id="SSF47769">
    <property type="entry name" value="SAM/Pointed domain"/>
    <property type="match status" value="1"/>
</dbReference>
<dbReference type="InterPro" id="IPR011009">
    <property type="entry name" value="Kinase-like_dom_sf"/>
</dbReference>
<keyword evidence="7 10" id="KW-0067">ATP-binding</keyword>
<feature type="domain" description="Protein kinase" evidence="11">
    <location>
        <begin position="262"/>
        <end position="510"/>
    </location>
</feature>
<dbReference type="InterPro" id="IPR001660">
    <property type="entry name" value="SAM"/>
</dbReference>
<keyword evidence="14" id="KW-1185">Reference proteome</keyword>
<keyword evidence="3" id="KW-0723">Serine/threonine-protein kinase</keyword>
<dbReference type="Proteomes" id="UP000307173">
    <property type="component" value="Unassembled WGS sequence"/>
</dbReference>
<dbReference type="PANTHER" id="PTHR11584">
    <property type="entry name" value="SERINE/THREONINE PROTEIN KINASE"/>
    <property type="match status" value="1"/>
</dbReference>
<evidence type="ECO:0000313" key="13">
    <source>
        <dbReference type="EMBL" id="TID25424.1"/>
    </source>
</evidence>
<evidence type="ECO:0000256" key="2">
    <source>
        <dbReference type="ARBA" id="ARBA00012406"/>
    </source>
</evidence>
<dbReference type="EMBL" id="SELW01000483">
    <property type="protein sequence ID" value="TID25424.1"/>
    <property type="molecule type" value="Genomic_DNA"/>
</dbReference>
<evidence type="ECO:0000313" key="14">
    <source>
        <dbReference type="Proteomes" id="UP000307173"/>
    </source>
</evidence>
<dbReference type="Gene3D" id="1.10.510.10">
    <property type="entry name" value="Transferase(Phosphotransferase) domain 1"/>
    <property type="match status" value="1"/>
</dbReference>
<comment type="similarity">
    <text evidence="1">Belongs to the protein kinase superfamily. STE Ser/Thr protein kinase family. MAP kinase kinase kinase subfamily.</text>
</comment>
<protein>
    <recommendedName>
        <fullName evidence="2">mitogen-activated protein kinase kinase kinase</fullName>
        <ecNumber evidence="2">2.7.11.25</ecNumber>
    </recommendedName>
</protein>
<comment type="catalytic activity">
    <reaction evidence="9">
        <text>L-seryl-[protein] + ATP = O-phospho-L-seryl-[protein] + ADP + H(+)</text>
        <dbReference type="Rhea" id="RHEA:17989"/>
        <dbReference type="Rhea" id="RHEA-COMP:9863"/>
        <dbReference type="Rhea" id="RHEA-COMP:11604"/>
        <dbReference type="ChEBI" id="CHEBI:15378"/>
        <dbReference type="ChEBI" id="CHEBI:29999"/>
        <dbReference type="ChEBI" id="CHEBI:30616"/>
        <dbReference type="ChEBI" id="CHEBI:83421"/>
        <dbReference type="ChEBI" id="CHEBI:456216"/>
        <dbReference type="EC" id="2.7.11.25"/>
    </reaction>
</comment>
<sequence length="514" mass="56500">MSKESLPLVDLLHKVECEQYLPLFEAQEITADLLPAIDRNALKELGITSVGDRLRLELLIRSERIRQINERIKTQYDVILPDGSMKKVMVHTIAEIPLAVDFIEGRICVLRNGTIVDINDSEDITENEMRRLLVIKLGDTVTLEAMNVSNRIEKKGSKSRNEKEIGKFMGGRPPSELISGNLKEYFPELQKAELKRLSVCSGVNRWSVGSLDSFISLGSDVSVGIGKPLKIEESEGKIDLIDESDSDDGEFVDARDDEIRSWHCGPKIGQGSFGAVYLGLNTLTGELMAVKKVQRGDLAGEIALLKAVSHPNIVRFLGTQNGPGSETQIFLEYVPGGSVASLLKTYGPFEEGLVRNFSRQVSLAVQYLHSLNIVHRDIKGANVLVDNAGGVKLGDFGISRRVENVANKRLSLQGSVFWMAPEVVRQATGAPATKADVWAIACLAIEMYTGSHPHSGLSPTQALFRIGSNGAKPELPKQASKEGKEWLNKGLEEDWAARPTVDELLQMSFLTLTQ</sequence>
<dbReference type="Gene3D" id="1.10.150.50">
    <property type="entry name" value="Transcription Factor, Ets-1"/>
    <property type="match status" value="1"/>
</dbReference>
<evidence type="ECO:0000256" key="10">
    <source>
        <dbReference type="PROSITE-ProRule" id="PRU10141"/>
    </source>
</evidence>
<dbReference type="SMART" id="SM00454">
    <property type="entry name" value="SAM"/>
    <property type="match status" value="1"/>
</dbReference>
<gene>
    <name evidence="13" type="ORF">CANINC_002960</name>
</gene>
<evidence type="ECO:0000256" key="4">
    <source>
        <dbReference type="ARBA" id="ARBA00022679"/>
    </source>
</evidence>
<dbReference type="SMART" id="SM00220">
    <property type="entry name" value="S_TKc"/>
    <property type="match status" value="1"/>
</dbReference>